<evidence type="ECO:0000313" key="4">
    <source>
        <dbReference type="Proteomes" id="UP000230551"/>
    </source>
</evidence>
<feature type="region of interest" description="Disordered" evidence="1">
    <location>
        <begin position="28"/>
        <end position="92"/>
    </location>
</feature>
<organism evidence="3 4">
    <name type="scientific">Mycolicibacterium brumae</name>
    <dbReference type="NCBI Taxonomy" id="85968"/>
    <lineage>
        <taxon>Bacteria</taxon>
        <taxon>Bacillati</taxon>
        <taxon>Actinomycetota</taxon>
        <taxon>Actinomycetes</taxon>
        <taxon>Mycobacteriales</taxon>
        <taxon>Mycobacteriaceae</taxon>
        <taxon>Mycolicibacterium</taxon>
    </lineage>
</organism>
<evidence type="ECO:0000256" key="2">
    <source>
        <dbReference type="SAM" id="SignalP"/>
    </source>
</evidence>
<name>A0A2G5PF21_9MYCO</name>
<dbReference type="AlphaFoldDB" id="A0A2G5PF21"/>
<comment type="caution">
    <text evidence="3">The sequence shown here is derived from an EMBL/GenBank/DDBJ whole genome shotgun (WGS) entry which is preliminary data.</text>
</comment>
<accession>A0A2G5PF21</accession>
<sequence length="92" mass="9870">MTNIKTAFIAGASAAVLAISLPVTAAADTGFDQPAPGPNSATTQPQWTPPVSANNQQLTPRSQRQRYNYRNDYFKPTNPNKDSSPSSGRSNF</sequence>
<reference evidence="3 4" key="1">
    <citation type="journal article" date="2017" name="Infect. Genet. Evol.">
        <title>The new phylogeny of the genus Mycobacterium: The old and the news.</title>
        <authorList>
            <person name="Tortoli E."/>
            <person name="Fedrizzi T."/>
            <person name="Meehan C.J."/>
            <person name="Trovato A."/>
            <person name="Grottola A."/>
            <person name="Giacobazzi E."/>
            <person name="Serpini G.F."/>
            <person name="Tagliazucchi S."/>
            <person name="Fabio A."/>
            <person name="Bettua C."/>
            <person name="Bertorelli R."/>
            <person name="Frascaro F."/>
            <person name="De Sanctis V."/>
            <person name="Pecorari M."/>
            <person name="Jousson O."/>
            <person name="Segata N."/>
            <person name="Cirillo D.M."/>
        </authorList>
    </citation>
    <scope>NUCLEOTIDE SEQUENCE [LARGE SCALE GENOMIC DNA]</scope>
    <source>
        <strain evidence="3 4">CIP1034565</strain>
    </source>
</reference>
<dbReference type="Proteomes" id="UP000230551">
    <property type="component" value="Unassembled WGS sequence"/>
</dbReference>
<feature type="compositionally biased region" description="Polar residues" evidence="1">
    <location>
        <begin position="39"/>
        <end position="68"/>
    </location>
</feature>
<keyword evidence="2" id="KW-0732">Signal</keyword>
<dbReference type="EMBL" id="PDCN02000003">
    <property type="protein sequence ID" value="PIB76917.1"/>
    <property type="molecule type" value="Genomic_DNA"/>
</dbReference>
<dbReference type="RefSeq" id="WP_090589113.1">
    <property type="nucleotide sequence ID" value="NZ_CP104302.1"/>
</dbReference>
<evidence type="ECO:0000313" key="3">
    <source>
        <dbReference type="EMBL" id="PIB76917.1"/>
    </source>
</evidence>
<feature type="compositionally biased region" description="Polar residues" evidence="1">
    <location>
        <begin position="77"/>
        <end position="92"/>
    </location>
</feature>
<evidence type="ECO:0000256" key="1">
    <source>
        <dbReference type="SAM" id="MobiDB-lite"/>
    </source>
</evidence>
<feature type="signal peptide" evidence="2">
    <location>
        <begin position="1"/>
        <end position="25"/>
    </location>
</feature>
<proteinExistence type="predicted"/>
<gene>
    <name evidence="3" type="ORF">CQY22_004595</name>
</gene>
<protein>
    <submittedName>
        <fullName evidence="3">Uncharacterized protein</fullName>
    </submittedName>
</protein>
<feature type="chain" id="PRO_5039122262" evidence="2">
    <location>
        <begin position="26"/>
        <end position="92"/>
    </location>
</feature>
<keyword evidence="4" id="KW-1185">Reference proteome</keyword>